<evidence type="ECO:0000313" key="1">
    <source>
        <dbReference type="EMBL" id="MFB9106561.1"/>
    </source>
</evidence>
<gene>
    <name evidence="1" type="ORF">ACFFU1_16755</name>
</gene>
<protein>
    <submittedName>
        <fullName evidence="1">DUF6712 family protein</fullName>
    </submittedName>
</protein>
<organism evidence="1 2">
    <name type="scientific">Algibacter miyuki</name>
    <dbReference type="NCBI Taxonomy" id="1306933"/>
    <lineage>
        <taxon>Bacteria</taxon>
        <taxon>Pseudomonadati</taxon>
        <taxon>Bacteroidota</taxon>
        <taxon>Flavobacteriia</taxon>
        <taxon>Flavobacteriales</taxon>
        <taxon>Flavobacteriaceae</taxon>
        <taxon>Algibacter</taxon>
    </lineage>
</organism>
<evidence type="ECO:0000313" key="2">
    <source>
        <dbReference type="Proteomes" id="UP001589590"/>
    </source>
</evidence>
<proteinExistence type="predicted"/>
<dbReference type="EMBL" id="JBHMFA010000018">
    <property type="protein sequence ID" value="MFB9106561.1"/>
    <property type="molecule type" value="Genomic_DNA"/>
</dbReference>
<comment type="caution">
    <text evidence="1">The sequence shown here is derived from an EMBL/GenBank/DDBJ whole genome shotgun (WGS) entry which is preliminary data.</text>
</comment>
<name>A0ABV5H463_9FLAO</name>
<dbReference type="Proteomes" id="UP001589590">
    <property type="component" value="Unassembled WGS sequence"/>
</dbReference>
<dbReference type="RefSeq" id="WP_290270640.1">
    <property type="nucleotide sequence ID" value="NZ_JAUFQP010000010.1"/>
</dbReference>
<keyword evidence="2" id="KW-1185">Reference proteome</keyword>
<sequence length="314" mass="35842">MELLFTDSIANQELKGLLGFLDMDIPFANMKGKIKTATNDVINLIGKDTYDLAVVEYKKLDTDTEKNHDLIFAVRNPIAIQGYRKYAPHNDLSHTSQGRLNRLETNQKSPFQWMIDKDDAALERSYYEALDDLIKYLDENIAAWKETDQYKITHNLFISTANDFDEIFPIGNSRLLLMKLAPGQRRCENKDIKAIIGKELFAELKADPTSNEELVDKIKEATAYYALAWAMRRFSVQLFPEGALQAYKSDRLTTNASKPAENNEAYSVAAYFEIDAKETFAEIEQIITDMNTADVEPVAPMMFQSNKNDKFLNT</sequence>
<reference evidence="1 2" key="1">
    <citation type="submission" date="2024-09" db="EMBL/GenBank/DDBJ databases">
        <authorList>
            <person name="Sun Q."/>
            <person name="Mori K."/>
        </authorList>
    </citation>
    <scope>NUCLEOTIDE SEQUENCE [LARGE SCALE GENOMIC DNA]</scope>
    <source>
        <strain evidence="1 2">CECT 8300</strain>
    </source>
</reference>
<accession>A0ABV5H463</accession>
<dbReference type="InterPro" id="IPR046558">
    <property type="entry name" value="DUF6712"/>
</dbReference>
<dbReference type="Pfam" id="PF20459">
    <property type="entry name" value="DUF6712"/>
    <property type="match status" value="2"/>
</dbReference>